<dbReference type="PANTHER" id="PTHR20905">
    <property type="entry name" value="N-ACETYLTRANSFERASE-RELATED"/>
    <property type="match status" value="1"/>
</dbReference>
<dbReference type="InterPro" id="IPR016181">
    <property type="entry name" value="Acyl_CoA_acyltransferase"/>
</dbReference>
<gene>
    <name evidence="1" type="ORF">VSP0166_LOCUS13021</name>
</gene>
<dbReference type="GO" id="GO:0008080">
    <property type="term" value="F:N-acetyltransferase activity"/>
    <property type="evidence" value="ECO:0007669"/>
    <property type="project" value="TreeGrafter"/>
</dbReference>
<evidence type="ECO:0008006" key="2">
    <source>
        <dbReference type="Google" id="ProtNLM"/>
    </source>
</evidence>
<reference evidence="1" key="1">
    <citation type="submission" date="2021-01" db="EMBL/GenBank/DDBJ databases">
        <authorList>
            <person name="Corre E."/>
            <person name="Pelletier E."/>
            <person name="Niang G."/>
            <person name="Scheremetjew M."/>
            <person name="Finn R."/>
            <person name="Kale V."/>
            <person name="Holt S."/>
            <person name="Cochrane G."/>
            <person name="Meng A."/>
            <person name="Brown T."/>
            <person name="Cohen L."/>
        </authorList>
    </citation>
    <scope>NUCLEOTIDE SEQUENCE</scope>
    <source>
        <strain evidence="1">DIVA3 518/3/11/1/6</strain>
    </source>
</reference>
<protein>
    <recommendedName>
        <fullName evidence="2">N-acetyltransferase domain-containing protein</fullName>
    </recommendedName>
</protein>
<dbReference type="SUPFAM" id="SSF55729">
    <property type="entry name" value="Acyl-CoA N-acyltransferases (Nat)"/>
    <property type="match status" value="1"/>
</dbReference>
<accession>A0A7S4IIT0</accession>
<evidence type="ECO:0000313" key="1">
    <source>
        <dbReference type="EMBL" id="CAE2230677.1"/>
    </source>
</evidence>
<dbReference type="PANTHER" id="PTHR20905:SF1">
    <property type="entry name" value="AT07410P-RELATED"/>
    <property type="match status" value="1"/>
</dbReference>
<proteinExistence type="predicted"/>
<dbReference type="Gene3D" id="3.40.630.30">
    <property type="match status" value="1"/>
</dbReference>
<dbReference type="AlphaFoldDB" id="A0A7S4IIT0"/>
<organism evidence="1">
    <name type="scientific">Vannella robusta</name>
    <dbReference type="NCBI Taxonomy" id="1487602"/>
    <lineage>
        <taxon>Eukaryota</taxon>
        <taxon>Amoebozoa</taxon>
        <taxon>Discosea</taxon>
        <taxon>Flabellinia</taxon>
        <taxon>Vannellidae</taxon>
        <taxon>Vannella</taxon>
    </lineage>
</organism>
<sequence>MMSKNIALRVLTPAYVGRAVDCIANSFSDDPFSKVSGLQAGDWAAMSGMFVERAATKDLSVIAVNTTNGNVEGVMLNEDWKEKKPEEYSKLSEKWRPIRAIFNKLHISYKARHSRYIQPHEILHPLYFSCIRPELRRQGLIGQLFNKSLEIASDYHFDTVVCESSTTSTAIACGQLGFREIAQVEYRTFLYKGETVFYPLPGMNPEYQKLTIMERPIHAGLVV</sequence>
<name>A0A7S4IIT0_9EUKA</name>
<dbReference type="EMBL" id="HBKP01018368">
    <property type="protein sequence ID" value="CAE2230677.1"/>
    <property type="molecule type" value="Transcribed_RNA"/>
</dbReference>